<proteinExistence type="inferred from homology"/>
<evidence type="ECO:0008006" key="3">
    <source>
        <dbReference type="Google" id="ProtNLM"/>
    </source>
</evidence>
<dbReference type="InterPro" id="IPR000682">
    <property type="entry name" value="PCMT"/>
</dbReference>
<dbReference type="InterPro" id="IPR029063">
    <property type="entry name" value="SAM-dependent_MTases_sf"/>
</dbReference>
<accession>A0A7S2GH62</accession>
<dbReference type="GO" id="GO:0004719">
    <property type="term" value="F:protein-L-isoaspartate (D-aspartate) O-methyltransferase activity"/>
    <property type="evidence" value="ECO:0007669"/>
    <property type="project" value="InterPro"/>
</dbReference>
<dbReference type="GO" id="GO:0005737">
    <property type="term" value="C:cytoplasm"/>
    <property type="evidence" value="ECO:0007669"/>
    <property type="project" value="TreeGrafter"/>
</dbReference>
<dbReference type="PANTHER" id="PTHR11579:SF9">
    <property type="entry name" value="PROTEIN-L-ISOASPARTATE O-METHYLTRANSFERASE"/>
    <property type="match status" value="1"/>
</dbReference>
<name>A0A7S2GH62_9EUKA</name>
<dbReference type="Pfam" id="PF01135">
    <property type="entry name" value="PCMT"/>
    <property type="match status" value="1"/>
</dbReference>
<evidence type="ECO:0000256" key="1">
    <source>
        <dbReference type="ARBA" id="ARBA00005369"/>
    </source>
</evidence>
<dbReference type="SUPFAM" id="SSF53335">
    <property type="entry name" value="S-adenosyl-L-methionine-dependent methyltransferases"/>
    <property type="match status" value="1"/>
</dbReference>
<sequence length="238" mass="26072">MRRMLSRFREGNRNEELVRSLEGTGAISSPEIINAFSKVDRGFFLEHDDGDPSDLEEGVAYIDMPMRHGLLHLSAPSIYGMALESLDLDEGQSFLNVGSGTGYLSSLAANILGACSVQFGIELRPELVDHARAKLDALGHRHVTLVHGDCFGLDPETSMRFDRIYIGAGASQHSAALILRFLEVGGVCVGPFMTEPNSQRILRIRRVEESRFEVHSVLSVQFTVRVGPLLMSSSLGQG</sequence>
<dbReference type="Gene3D" id="3.40.50.150">
    <property type="entry name" value="Vaccinia Virus protein VP39"/>
    <property type="match status" value="1"/>
</dbReference>
<dbReference type="AlphaFoldDB" id="A0A7S2GH62"/>
<dbReference type="PANTHER" id="PTHR11579">
    <property type="entry name" value="PROTEIN-L-ISOASPARTATE O-METHYLTRANSFERASE"/>
    <property type="match status" value="1"/>
</dbReference>
<dbReference type="EMBL" id="HBGU01029743">
    <property type="protein sequence ID" value="CAD9451311.1"/>
    <property type="molecule type" value="Transcribed_RNA"/>
</dbReference>
<evidence type="ECO:0000313" key="2">
    <source>
        <dbReference type="EMBL" id="CAD9451311.1"/>
    </source>
</evidence>
<gene>
    <name evidence="2" type="ORF">CBRE1094_LOCUS16205</name>
</gene>
<comment type="similarity">
    <text evidence="1">Belongs to the methyltransferase superfamily. L-isoaspartyl/D-aspartyl protein methyltransferase family.</text>
</comment>
<organism evidence="2">
    <name type="scientific">Haptolina brevifila</name>
    <dbReference type="NCBI Taxonomy" id="156173"/>
    <lineage>
        <taxon>Eukaryota</taxon>
        <taxon>Haptista</taxon>
        <taxon>Haptophyta</taxon>
        <taxon>Prymnesiophyceae</taxon>
        <taxon>Prymnesiales</taxon>
        <taxon>Prymnesiaceae</taxon>
        <taxon>Haptolina</taxon>
    </lineage>
</organism>
<dbReference type="CDD" id="cd02440">
    <property type="entry name" value="AdoMet_MTases"/>
    <property type="match status" value="1"/>
</dbReference>
<protein>
    <recommendedName>
        <fullName evidence="3">Protein-L-isoaspartate O-methyltransferase</fullName>
    </recommendedName>
</protein>
<reference evidence="2" key="1">
    <citation type="submission" date="2021-01" db="EMBL/GenBank/DDBJ databases">
        <authorList>
            <person name="Corre E."/>
            <person name="Pelletier E."/>
            <person name="Niang G."/>
            <person name="Scheremetjew M."/>
            <person name="Finn R."/>
            <person name="Kale V."/>
            <person name="Holt S."/>
            <person name="Cochrane G."/>
            <person name="Meng A."/>
            <person name="Brown T."/>
            <person name="Cohen L."/>
        </authorList>
    </citation>
    <scope>NUCLEOTIDE SEQUENCE</scope>
    <source>
        <strain evidence="2">UTEX LB 985</strain>
    </source>
</reference>